<organism evidence="2 3">
    <name type="scientific">Microdochium trichocladiopsis</name>
    <dbReference type="NCBI Taxonomy" id="1682393"/>
    <lineage>
        <taxon>Eukaryota</taxon>
        <taxon>Fungi</taxon>
        <taxon>Dikarya</taxon>
        <taxon>Ascomycota</taxon>
        <taxon>Pezizomycotina</taxon>
        <taxon>Sordariomycetes</taxon>
        <taxon>Xylariomycetidae</taxon>
        <taxon>Xylariales</taxon>
        <taxon>Microdochiaceae</taxon>
        <taxon>Microdochium</taxon>
    </lineage>
</organism>
<proteinExistence type="predicted"/>
<dbReference type="EMBL" id="JAGTJQ010000010">
    <property type="protein sequence ID" value="KAH7021464.1"/>
    <property type="molecule type" value="Genomic_DNA"/>
</dbReference>
<comment type="caution">
    <text evidence="2">The sequence shown here is derived from an EMBL/GenBank/DDBJ whole genome shotgun (WGS) entry which is preliminary data.</text>
</comment>
<reference evidence="2" key="1">
    <citation type="journal article" date="2021" name="Nat. Commun.">
        <title>Genetic determinants of endophytism in the Arabidopsis root mycobiome.</title>
        <authorList>
            <person name="Mesny F."/>
            <person name="Miyauchi S."/>
            <person name="Thiergart T."/>
            <person name="Pickel B."/>
            <person name="Atanasova L."/>
            <person name="Karlsson M."/>
            <person name="Huettel B."/>
            <person name="Barry K.W."/>
            <person name="Haridas S."/>
            <person name="Chen C."/>
            <person name="Bauer D."/>
            <person name="Andreopoulos W."/>
            <person name="Pangilinan J."/>
            <person name="LaButti K."/>
            <person name="Riley R."/>
            <person name="Lipzen A."/>
            <person name="Clum A."/>
            <person name="Drula E."/>
            <person name="Henrissat B."/>
            <person name="Kohler A."/>
            <person name="Grigoriev I.V."/>
            <person name="Martin F.M."/>
            <person name="Hacquard S."/>
        </authorList>
    </citation>
    <scope>NUCLEOTIDE SEQUENCE</scope>
    <source>
        <strain evidence="2">MPI-CAGE-CH-0230</strain>
    </source>
</reference>
<dbReference type="GeneID" id="70192301"/>
<dbReference type="AlphaFoldDB" id="A0A9P9BKP4"/>
<protein>
    <submittedName>
        <fullName evidence="2">Uncharacterized protein</fullName>
    </submittedName>
</protein>
<name>A0A9P9BKP4_9PEZI</name>
<dbReference type="OrthoDB" id="5400409at2759"/>
<accession>A0A9P9BKP4</accession>
<keyword evidence="1" id="KW-0175">Coiled coil</keyword>
<sequence length="640" mass="71440">MSFGFGIGDIAKALEVSKWIWDTCFQKNNAADQQYAALGADVERLRSTLNELQSVVVHARAELEPFEDDTRDIGGDFVKTLEDCRSFLRGHVEVTKNRAGIIQNIKWNLFTGTELTELRSRLQFHTQALTLVTAPEGLRLLIYITQQVAELNDKISSSTTDVPEPPDNCISEWLSGVFRENAFRAPPVTFAALGDIPFRQGCIALRQHCTHLPPENRAGATPKEYLGLLKCLWLIRVLQAGRDIRRWRRGSPFRIFILNVRKSPTEMRLVRMADSNGERNVSCVRGEQPFNTETDKFLPLYTVGGPNDPLAVETYRQNDSNPERYELADETAVWALQRILSGFLVCAEEPGVVCRLLRAAGISSLNLLADARTDKMEGLVQVWHFDPLVIELPLDSPIEPSARSMSVATVAQASYSSLATQAKSISPRPSTSRSIGAVSIASSQATAVEREHRHGSLTELQPPIRPAVILFDRLGWTHTYLHLEIGTDVFVNEAACQCAATNGKCKTLVITPRPSLSRFTVRRLSVAGGSSLKKWNLLLFGTPGLRGKPHDWEVVETLECKYLGLTFPKVEDRVDFAERLSVYTRIYLGAEKEYTTKKDRAKRDADRPQRKIVKNTRGSMYSLSTMSSRSTNASLGVLPH</sequence>
<feature type="coiled-coil region" evidence="1">
    <location>
        <begin position="35"/>
        <end position="62"/>
    </location>
</feature>
<dbReference type="RefSeq" id="XP_046007665.1">
    <property type="nucleotide sequence ID" value="XM_046162755.1"/>
</dbReference>
<keyword evidence="3" id="KW-1185">Reference proteome</keyword>
<gene>
    <name evidence="2" type="ORF">B0I36DRAFT_435266</name>
</gene>
<evidence type="ECO:0000313" key="2">
    <source>
        <dbReference type="EMBL" id="KAH7021464.1"/>
    </source>
</evidence>
<dbReference type="Proteomes" id="UP000756346">
    <property type="component" value="Unassembled WGS sequence"/>
</dbReference>
<evidence type="ECO:0000313" key="3">
    <source>
        <dbReference type="Proteomes" id="UP000756346"/>
    </source>
</evidence>
<evidence type="ECO:0000256" key="1">
    <source>
        <dbReference type="SAM" id="Coils"/>
    </source>
</evidence>